<dbReference type="NCBIfam" id="NF038110">
    <property type="entry name" value="Lys_methyl_FliB"/>
    <property type="match status" value="1"/>
</dbReference>
<dbReference type="GO" id="GO:0032259">
    <property type="term" value="P:methylation"/>
    <property type="evidence" value="ECO:0007669"/>
    <property type="project" value="UniProtKB-KW"/>
</dbReference>
<protein>
    <submittedName>
        <fullName evidence="1">Flagellin lysine-N-methylase</fullName>
        <ecNumber evidence="1">2.1.1.-</ecNumber>
    </submittedName>
</protein>
<organism evidence="1 2">
    <name type="scientific">Clostridium symbiosum</name>
    <name type="common">Bacteroides symbiosus</name>
    <dbReference type="NCBI Taxonomy" id="1512"/>
    <lineage>
        <taxon>Bacteria</taxon>
        <taxon>Bacillati</taxon>
        <taxon>Bacillota</taxon>
        <taxon>Clostridia</taxon>
        <taxon>Lachnospirales</taxon>
        <taxon>Lachnospiraceae</taxon>
        <taxon>Otoolea</taxon>
    </lineage>
</organism>
<keyword evidence="1" id="KW-0489">Methyltransferase</keyword>
<dbReference type="RefSeq" id="WP_024738569.1">
    <property type="nucleotide sequence ID" value="NZ_JADMVM010000034.1"/>
</dbReference>
<reference evidence="1" key="1">
    <citation type="journal article" date="2022" name="Cell Host Microbe">
        <title>Colonization of the live biotherapeutic product VE303 and modulation of the microbiota and metabolites in healthy volunteers.</title>
        <authorList>
            <person name="Dsouza M."/>
            <person name="Menon R."/>
            <person name="Crossette E."/>
            <person name="Bhattarai S.K."/>
            <person name="Schneider J."/>
            <person name="Kim Y.G."/>
            <person name="Reddy S."/>
            <person name="Caballero S."/>
            <person name="Felix C."/>
            <person name="Cornacchione L."/>
            <person name="Hendrickson J."/>
            <person name="Watson A.R."/>
            <person name="Minot S.S."/>
            <person name="Greenfield N."/>
            <person name="Schopf L."/>
            <person name="Szabady R."/>
            <person name="Patarroyo J."/>
            <person name="Smith W."/>
            <person name="Harrison P."/>
            <person name="Kuijper E.J."/>
            <person name="Kelly C.P."/>
            <person name="Olle B."/>
            <person name="Bobilev D."/>
            <person name="Silber J.L."/>
            <person name="Bucci V."/>
            <person name="Roberts B."/>
            <person name="Faith J."/>
            <person name="Norman J.M."/>
        </authorList>
    </citation>
    <scope>NUCLEOTIDE SEQUENCE</scope>
    <source>
        <strain evidence="1">VE303-04</strain>
    </source>
</reference>
<dbReference type="EMBL" id="JAINVB010000001">
    <property type="protein sequence ID" value="MCK0087236.1"/>
    <property type="molecule type" value="Genomic_DNA"/>
</dbReference>
<keyword evidence="1" id="KW-0808">Transferase</keyword>
<comment type="caution">
    <text evidence="1">The sequence shown here is derived from an EMBL/GenBank/DDBJ whole genome shotgun (WGS) entry which is preliminary data.</text>
</comment>
<dbReference type="EC" id="2.1.1.-" evidence="1"/>
<dbReference type="AlphaFoldDB" id="A0AAW5F4F4"/>
<keyword evidence="1" id="KW-0966">Cell projection</keyword>
<proteinExistence type="predicted"/>
<name>A0AAW5F4F4_CLOSY</name>
<dbReference type="GO" id="GO:0008168">
    <property type="term" value="F:methyltransferase activity"/>
    <property type="evidence" value="ECO:0007669"/>
    <property type="project" value="UniProtKB-KW"/>
</dbReference>
<dbReference type="Proteomes" id="UP001203136">
    <property type="component" value="Unassembled WGS sequence"/>
</dbReference>
<evidence type="ECO:0000313" key="2">
    <source>
        <dbReference type="Proteomes" id="UP001203136"/>
    </source>
</evidence>
<keyword evidence="1" id="KW-0969">Cilium</keyword>
<gene>
    <name evidence="1" type="primary">fliB</name>
    <name evidence="1" type="ORF">K5I21_15405</name>
</gene>
<keyword evidence="1" id="KW-0282">Flagellum</keyword>
<sequence>MSGKKKIQIRKPDYFERFQCSASDCTDNCCIGWEIDIDERTAERYKKVQGELGQKLKDRILREGEDELPHFILQGERCPFLGDNNLCELINELGESSLCDICREHPRFYEWFDGLTEMGLGLCCEEAARLILESPEKADFVVSFKEEEEEEEEEEGGRPRLFASLLEARDTAFGLLQNREYRIGERLALYLMLAEDIQDYLDLYGEYREASAQSARSCTDAKIQPVEIRAIEIQTAERILEVVERYGRPEFLSGLLCGCRKEEGGASDRDKVQEWYADTLQFLCTLEPVSPKWPSLLNRLMEELPLLFEKEEAFTNYFESREYEYEHLAVYFTYRYFLKSYFDCDLLSRAVFAAAGILIMRLFAISRFAQEGKVSAEDQVEIAKFYSRELEYSLENLAAFSEETWFSDTLCSERLIEIMLLPGMGAAPLLSDERK</sequence>
<evidence type="ECO:0000313" key="1">
    <source>
        <dbReference type="EMBL" id="MCK0087236.1"/>
    </source>
</evidence>
<accession>A0AAW5F4F4</accession>